<evidence type="ECO:0000313" key="2">
    <source>
        <dbReference type="EMBL" id="KAK0510956.1"/>
    </source>
</evidence>
<dbReference type="Proteomes" id="UP001166286">
    <property type="component" value="Unassembled WGS sequence"/>
</dbReference>
<comment type="caution">
    <text evidence="2">The sequence shown here is derived from an EMBL/GenBank/DDBJ whole genome shotgun (WGS) entry which is preliminary data.</text>
</comment>
<reference evidence="2" key="1">
    <citation type="submission" date="2023-03" db="EMBL/GenBank/DDBJ databases">
        <title>Complete genome of Cladonia borealis.</title>
        <authorList>
            <person name="Park H."/>
        </authorList>
    </citation>
    <scope>NUCLEOTIDE SEQUENCE</scope>
    <source>
        <strain evidence="2">ANT050790</strain>
    </source>
</reference>
<evidence type="ECO:0000256" key="1">
    <source>
        <dbReference type="SAM" id="MobiDB-lite"/>
    </source>
</evidence>
<feature type="compositionally biased region" description="Basic residues" evidence="1">
    <location>
        <begin position="188"/>
        <end position="198"/>
    </location>
</feature>
<gene>
    <name evidence="2" type="ORF">JMJ35_006508</name>
</gene>
<sequence length="768" mass="85723">MNAQFQLGFELTNILNPATQAVSAISSIAIVDAVRKAGSDVLTEVKLASFLGKNRIDPIVEAHFRQAVAKTERNLISRYIEIVLESGAGPTVQNALKDTALFSMVVQMSLLCFVHEHQPFANAMVEAIGRIVRDFKGNPQAIPDYPSLLGTMRVIQRETVAFQWSALFDSVERTIGGRLSKADPHSKPPTKKRKRNRTHCSDLERESVKDRGLSFPILQALLLALESLQRFPQERQIFIESGTGICTLVVWCFHVLGLSIKVCIEDCEITFGDGPFNVLIKEIFTVRSSVSLIIPLSQDEPIFTLSSSERDPNFGPELRAKILGFGQAALKEVDVQPHDMIQTCYAVITEALASLNGSIRERTLRFEKPLPETHEAHCNRTSRRFPGRSNILEAARMFFGLHEDDEVFLRMAEYTQVNPKTQKACAQLVPLLLSLSRVQRQDLEQCADVPFSLKAFKKRFNFGTSNSGLLDIPFPSITESFEILAHYLLGQRYSDSFIEQALLVSDCGWSLFFDVIDATDPSDVSICNLRMVAGVPSVEDAYKNRVVKDRVLDGPTELSFSRSGSAVLKADWLSDTSSVNFLPGVSTAKRGDSLIGFRDNDAFLATQSFTWNFKGTEAKTHILGFREMLELCKDFTWLAPCACDEKTTDLASLETGQVFTIKGSNVDRIPLKALKDNEILNSEYAIPIGPNTGGLTKGDEATWIFHVTKNSAARWLQMDDMNDMVQSTYSWEKPNPRLFIRDNETCMLCACKFFSKFGARDIDSLVLL</sequence>
<accession>A0AA39U924</accession>
<keyword evidence="3" id="KW-1185">Reference proteome</keyword>
<feature type="region of interest" description="Disordered" evidence="1">
    <location>
        <begin position="178"/>
        <end position="201"/>
    </location>
</feature>
<organism evidence="2 3">
    <name type="scientific">Cladonia borealis</name>
    <dbReference type="NCBI Taxonomy" id="184061"/>
    <lineage>
        <taxon>Eukaryota</taxon>
        <taxon>Fungi</taxon>
        <taxon>Dikarya</taxon>
        <taxon>Ascomycota</taxon>
        <taxon>Pezizomycotina</taxon>
        <taxon>Lecanoromycetes</taxon>
        <taxon>OSLEUM clade</taxon>
        <taxon>Lecanoromycetidae</taxon>
        <taxon>Lecanorales</taxon>
        <taxon>Lecanorineae</taxon>
        <taxon>Cladoniaceae</taxon>
        <taxon>Cladonia</taxon>
    </lineage>
</organism>
<proteinExistence type="predicted"/>
<name>A0AA39U924_9LECA</name>
<dbReference type="AlphaFoldDB" id="A0AA39U924"/>
<evidence type="ECO:0000313" key="3">
    <source>
        <dbReference type="Proteomes" id="UP001166286"/>
    </source>
</evidence>
<dbReference type="EMBL" id="JAFEKC020000014">
    <property type="protein sequence ID" value="KAK0510956.1"/>
    <property type="molecule type" value="Genomic_DNA"/>
</dbReference>
<protein>
    <submittedName>
        <fullName evidence="2">Uncharacterized protein</fullName>
    </submittedName>
</protein>